<keyword evidence="2" id="KW-1185">Reference proteome</keyword>
<dbReference type="EMBL" id="CP168151">
    <property type="protein sequence ID" value="XFD39665.1"/>
    <property type="molecule type" value="Genomic_DNA"/>
</dbReference>
<sequence length="255" mass="28316">MNSSSVLEMQHVHKIFFPGTENQRHILKDVSLDIHPGDFISVIGNNGAGKSTLLNVIAGNLKADAGTMKIMGNDITNKSISSRSKWISRVFQDAKLGTAGDLTVYENMAVAEKANGRINLRFFNSQKKRQEFKMKLTSLQMGLENRLDTPVKYLSGGQRQALSLLMATVSSPALLLLDEHTAALDPKTSAEVMELTNQVVTEQQLTSLMITHKVEDALTYGNRLIMVQDGQIKVDLNNEEKQRLTKNELISLFEN</sequence>
<keyword evidence="1" id="KW-0067">ATP-binding</keyword>
<evidence type="ECO:0000313" key="1">
    <source>
        <dbReference type="EMBL" id="XFD39665.1"/>
    </source>
</evidence>
<protein>
    <submittedName>
        <fullName evidence="1">ABC transporter ATP-binding protein</fullName>
    </submittedName>
</protein>
<evidence type="ECO:0000313" key="2">
    <source>
        <dbReference type="Proteomes" id="UP001149860"/>
    </source>
</evidence>
<keyword evidence="1" id="KW-0547">Nucleotide-binding</keyword>
<reference evidence="1" key="1">
    <citation type="submission" date="2024-08" db="EMBL/GenBank/DDBJ databases">
        <title>Lentilactobacillus sp. nov., isolated from tree bark.</title>
        <authorList>
            <person name="Phuengjayaem S."/>
            <person name="Tanasupawat S."/>
        </authorList>
    </citation>
    <scope>NUCLEOTIDE SEQUENCE</scope>
    <source>
        <strain evidence="1">SPB1-3</strain>
    </source>
</reference>
<organism evidence="1 2">
    <name type="scientific">Lentilactobacillus terminaliae</name>
    <dbReference type="NCBI Taxonomy" id="3003483"/>
    <lineage>
        <taxon>Bacteria</taxon>
        <taxon>Bacillati</taxon>
        <taxon>Bacillota</taxon>
        <taxon>Bacilli</taxon>
        <taxon>Lactobacillales</taxon>
        <taxon>Lactobacillaceae</taxon>
        <taxon>Lentilactobacillus</taxon>
    </lineage>
</organism>
<gene>
    <name evidence="1" type="ORF">O0236_009760</name>
</gene>
<name>A0ACD5DF49_9LACO</name>
<dbReference type="Proteomes" id="UP001149860">
    <property type="component" value="Chromosome"/>
</dbReference>
<accession>A0ACD5DF49</accession>
<proteinExistence type="predicted"/>